<evidence type="ECO:0000313" key="3">
    <source>
        <dbReference type="Proteomes" id="UP001153076"/>
    </source>
</evidence>
<sequence length="479" mass="54385">MWNALHNGDLLWETGFLWSVTRPSGSNLILIFEAGWCYVSGVFLCPAIFSAKMRIPRSLTMDEMALYVLGNFEWYLAKEYAREYDLFETPQVVFLAMLLNDAVKLGVLHGCMIDVIESTLTELGVEHLLSMGKHNRDRILEAHCEEADSDQDEQESSGLLRFHGRRTTTLKARFPHLWGEHAASRPFCRIPDTEEAAHDFNILEIIQATFYAMVVNDAVKLSVVSRNIAEDLRSILKGLQWTSFKSRLSVNKRALLEAQLHPRIPPRGDLGPMNGQEGSSVFLPPSIKIEQTITWDIRLISLLIFGRERKSECDRESSSRFYTVVFPYYLNTKQAADYVRETFIWHLRGFVRPPQPLPEDYCILCPNFNLKEAEASFRDFHIPELTRLSSMPWCSMMLWRWESCVSSVEVDVESASTSSSSEGETSSSGRVVLKNTGHAQEAPVQEVVAKGMVFPGAPHTRASKIDRALTSLSRKSWLP</sequence>
<dbReference type="AlphaFoldDB" id="A0A9Q1GTX3"/>
<protein>
    <submittedName>
        <fullName evidence="2">Uncharacterized protein</fullName>
    </submittedName>
</protein>
<evidence type="ECO:0000256" key="1">
    <source>
        <dbReference type="SAM" id="Phobius"/>
    </source>
</evidence>
<name>A0A9Q1GTX3_9CARY</name>
<keyword evidence="1" id="KW-0812">Transmembrane</keyword>
<comment type="caution">
    <text evidence="2">The sequence shown here is derived from an EMBL/GenBank/DDBJ whole genome shotgun (WGS) entry which is preliminary data.</text>
</comment>
<dbReference type="Proteomes" id="UP001153076">
    <property type="component" value="Unassembled WGS sequence"/>
</dbReference>
<dbReference type="EMBL" id="JAKOGI010001111">
    <property type="protein sequence ID" value="KAJ8427687.1"/>
    <property type="molecule type" value="Genomic_DNA"/>
</dbReference>
<proteinExistence type="predicted"/>
<keyword evidence="1" id="KW-0472">Membrane</keyword>
<feature type="transmembrane region" description="Helical" evidence="1">
    <location>
        <begin position="28"/>
        <end position="49"/>
    </location>
</feature>
<reference evidence="2" key="1">
    <citation type="submission" date="2022-04" db="EMBL/GenBank/DDBJ databases">
        <title>Carnegiea gigantea Genome sequencing and assembly v2.</title>
        <authorList>
            <person name="Copetti D."/>
            <person name="Sanderson M.J."/>
            <person name="Burquez A."/>
            <person name="Wojciechowski M.F."/>
        </authorList>
    </citation>
    <scope>NUCLEOTIDE SEQUENCE</scope>
    <source>
        <strain evidence="2">SGP5-SGP5p</strain>
        <tissue evidence="2">Aerial part</tissue>
    </source>
</reference>
<accession>A0A9Q1GTX3</accession>
<gene>
    <name evidence="2" type="ORF">Cgig2_000408</name>
</gene>
<evidence type="ECO:0000313" key="2">
    <source>
        <dbReference type="EMBL" id="KAJ8427687.1"/>
    </source>
</evidence>
<organism evidence="2 3">
    <name type="scientific">Carnegiea gigantea</name>
    <dbReference type="NCBI Taxonomy" id="171969"/>
    <lineage>
        <taxon>Eukaryota</taxon>
        <taxon>Viridiplantae</taxon>
        <taxon>Streptophyta</taxon>
        <taxon>Embryophyta</taxon>
        <taxon>Tracheophyta</taxon>
        <taxon>Spermatophyta</taxon>
        <taxon>Magnoliopsida</taxon>
        <taxon>eudicotyledons</taxon>
        <taxon>Gunneridae</taxon>
        <taxon>Pentapetalae</taxon>
        <taxon>Caryophyllales</taxon>
        <taxon>Cactineae</taxon>
        <taxon>Cactaceae</taxon>
        <taxon>Cactoideae</taxon>
        <taxon>Echinocereeae</taxon>
        <taxon>Carnegiea</taxon>
    </lineage>
</organism>
<keyword evidence="1" id="KW-1133">Transmembrane helix</keyword>
<keyword evidence="3" id="KW-1185">Reference proteome</keyword>